<dbReference type="Proteomes" id="UP000288805">
    <property type="component" value="Unassembled WGS sequence"/>
</dbReference>
<comment type="caution">
    <text evidence="1">The sequence shown here is derived from an EMBL/GenBank/DDBJ whole genome shotgun (WGS) entry which is preliminary data.</text>
</comment>
<dbReference type="EMBL" id="QGNW01000484">
    <property type="protein sequence ID" value="RVW69744.1"/>
    <property type="molecule type" value="Genomic_DNA"/>
</dbReference>
<dbReference type="SUPFAM" id="SSF69593">
    <property type="entry name" value="Glycerol-3-phosphate (1)-acyltransferase"/>
    <property type="match status" value="1"/>
</dbReference>
<reference evidence="1 2" key="1">
    <citation type="journal article" date="2018" name="PLoS Genet.">
        <title>Population sequencing reveals clonal diversity and ancestral inbreeding in the grapevine cultivar Chardonnay.</title>
        <authorList>
            <person name="Roach M.J."/>
            <person name="Johnson D.L."/>
            <person name="Bohlmann J."/>
            <person name="van Vuuren H.J."/>
            <person name="Jones S.J."/>
            <person name="Pretorius I.S."/>
            <person name="Schmidt S.A."/>
            <person name="Borneman A.R."/>
        </authorList>
    </citation>
    <scope>NUCLEOTIDE SEQUENCE [LARGE SCALE GENOMIC DNA]</scope>
    <source>
        <strain evidence="2">cv. Chardonnay</strain>
        <tissue evidence="1">Leaf</tissue>
    </source>
</reference>
<dbReference type="PANTHER" id="PTHR35695">
    <property type="entry name" value="GLYCEROL-3-PHOSPHATE ACYLTRANSFERASE, CHLOROPLASTIC"/>
    <property type="match status" value="1"/>
</dbReference>
<organism evidence="1 2">
    <name type="scientific">Vitis vinifera</name>
    <name type="common">Grape</name>
    <dbReference type="NCBI Taxonomy" id="29760"/>
    <lineage>
        <taxon>Eukaryota</taxon>
        <taxon>Viridiplantae</taxon>
        <taxon>Streptophyta</taxon>
        <taxon>Embryophyta</taxon>
        <taxon>Tracheophyta</taxon>
        <taxon>Spermatophyta</taxon>
        <taxon>Magnoliopsida</taxon>
        <taxon>eudicotyledons</taxon>
        <taxon>Gunneridae</taxon>
        <taxon>Pentapetalae</taxon>
        <taxon>rosids</taxon>
        <taxon>Vitales</taxon>
        <taxon>Vitaceae</taxon>
        <taxon>Viteae</taxon>
        <taxon>Vitis</taxon>
    </lineage>
</organism>
<evidence type="ECO:0000313" key="2">
    <source>
        <dbReference type="Proteomes" id="UP000288805"/>
    </source>
</evidence>
<name>A0A438GC17_VITVI</name>
<dbReference type="Gene3D" id="3.40.1130.10">
    <property type="entry name" value="Glycerol-3-phosphate (1)-acyltransferase"/>
    <property type="match status" value="1"/>
</dbReference>
<dbReference type="GO" id="GO:0004366">
    <property type="term" value="F:glycerol-3-phosphate O-acyltransferase activity"/>
    <property type="evidence" value="ECO:0007669"/>
    <property type="project" value="InterPro"/>
</dbReference>
<accession>A0A438GC17</accession>
<evidence type="ECO:0000313" key="1">
    <source>
        <dbReference type="EMBL" id="RVW69744.1"/>
    </source>
</evidence>
<keyword evidence="1" id="KW-0012">Acyltransferase</keyword>
<proteinExistence type="predicted"/>
<gene>
    <name evidence="1" type="primary">GPAT_1</name>
    <name evidence="1" type="ORF">CK203_061854</name>
</gene>
<protein>
    <submittedName>
        <fullName evidence="1">Glycerol-3-phosphate acyltransferase, chloroplastic</fullName>
    </submittedName>
</protein>
<dbReference type="InterPro" id="IPR016222">
    <property type="entry name" value="G3P_O-acylTrfase_chlp"/>
</dbReference>
<sequence length="143" mass="15628">MIYSSNPAGDKTPLGKKVVVLVHGELVSGVDNMRRLAEHSGVPGHIYPLTLMCHDIMPPPLQKKKLGEKRLISFHGTGLSVAPEIKFHEIAGSYENPDEAKEAYTQAFYNSVVEQYYVLNSAIHGKQGLGASTPTVSLSQPWN</sequence>
<dbReference type="GO" id="GO:0006650">
    <property type="term" value="P:glycerophospholipid metabolic process"/>
    <property type="evidence" value="ECO:0007669"/>
    <property type="project" value="InterPro"/>
</dbReference>
<dbReference type="AlphaFoldDB" id="A0A438GC17"/>
<keyword evidence="1" id="KW-0808">Transferase</keyword>
<dbReference type="PANTHER" id="PTHR35695:SF1">
    <property type="entry name" value="GLYCEROL-3-PHOSPHATE ACYLTRANSFERASE, CHLOROPLASTIC"/>
    <property type="match status" value="1"/>
</dbReference>